<feature type="compositionally biased region" description="Low complexity" evidence="1">
    <location>
        <begin position="45"/>
        <end position="55"/>
    </location>
</feature>
<dbReference type="KEGG" id="adl:AURDEDRAFT_131821"/>
<gene>
    <name evidence="2" type="ORF">AURDEDRAFT_131821</name>
</gene>
<reference evidence="3" key="1">
    <citation type="journal article" date="2012" name="Science">
        <title>The Paleozoic origin of enzymatic lignin decomposition reconstructed from 31 fungal genomes.</title>
        <authorList>
            <person name="Floudas D."/>
            <person name="Binder M."/>
            <person name="Riley R."/>
            <person name="Barry K."/>
            <person name="Blanchette R.A."/>
            <person name="Henrissat B."/>
            <person name="Martinez A.T."/>
            <person name="Otillar R."/>
            <person name="Spatafora J.W."/>
            <person name="Yadav J.S."/>
            <person name="Aerts A."/>
            <person name="Benoit I."/>
            <person name="Boyd A."/>
            <person name="Carlson A."/>
            <person name="Copeland A."/>
            <person name="Coutinho P.M."/>
            <person name="de Vries R.P."/>
            <person name="Ferreira P."/>
            <person name="Findley K."/>
            <person name="Foster B."/>
            <person name="Gaskell J."/>
            <person name="Glotzer D."/>
            <person name="Gorecki P."/>
            <person name="Heitman J."/>
            <person name="Hesse C."/>
            <person name="Hori C."/>
            <person name="Igarashi K."/>
            <person name="Jurgens J.A."/>
            <person name="Kallen N."/>
            <person name="Kersten P."/>
            <person name="Kohler A."/>
            <person name="Kuees U."/>
            <person name="Kumar T.K.A."/>
            <person name="Kuo A."/>
            <person name="LaButti K."/>
            <person name="Larrondo L.F."/>
            <person name="Lindquist E."/>
            <person name="Ling A."/>
            <person name="Lombard V."/>
            <person name="Lucas S."/>
            <person name="Lundell T."/>
            <person name="Martin R."/>
            <person name="McLaughlin D.J."/>
            <person name="Morgenstern I."/>
            <person name="Morin E."/>
            <person name="Murat C."/>
            <person name="Nagy L.G."/>
            <person name="Nolan M."/>
            <person name="Ohm R.A."/>
            <person name="Patyshakuliyeva A."/>
            <person name="Rokas A."/>
            <person name="Ruiz-Duenas F.J."/>
            <person name="Sabat G."/>
            <person name="Salamov A."/>
            <person name="Samejima M."/>
            <person name="Schmutz J."/>
            <person name="Slot J.C."/>
            <person name="St John F."/>
            <person name="Stenlid J."/>
            <person name="Sun H."/>
            <person name="Sun S."/>
            <person name="Syed K."/>
            <person name="Tsang A."/>
            <person name="Wiebenga A."/>
            <person name="Young D."/>
            <person name="Pisabarro A."/>
            <person name="Eastwood D.C."/>
            <person name="Martin F."/>
            <person name="Cullen D."/>
            <person name="Grigoriev I.V."/>
            <person name="Hibbett D.S."/>
        </authorList>
    </citation>
    <scope>NUCLEOTIDE SEQUENCE [LARGE SCALE GENOMIC DNA]</scope>
    <source>
        <strain evidence="3">TFB10046</strain>
    </source>
</reference>
<proteinExistence type="predicted"/>
<dbReference type="Proteomes" id="UP000006514">
    <property type="component" value="Unassembled WGS sequence"/>
</dbReference>
<feature type="region of interest" description="Disordered" evidence="1">
    <location>
        <begin position="1"/>
        <end position="55"/>
    </location>
</feature>
<evidence type="ECO:0000256" key="1">
    <source>
        <dbReference type="SAM" id="MobiDB-lite"/>
    </source>
</evidence>
<dbReference type="AlphaFoldDB" id="J0WLH3"/>
<name>J0WLH3_AURST</name>
<dbReference type="OrthoDB" id="3257564at2759"/>
<keyword evidence="3" id="KW-1185">Reference proteome</keyword>
<dbReference type="EMBL" id="JH688393">
    <property type="protein sequence ID" value="EJD33168.1"/>
    <property type="molecule type" value="Genomic_DNA"/>
</dbReference>
<accession>J0WLH3</accession>
<protein>
    <submittedName>
        <fullName evidence="2">Uncharacterized protein</fullName>
    </submittedName>
</protein>
<dbReference type="InParanoid" id="J0WLH3"/>
<evidence type="ECO:0000313" key="2">
    <source>
        <dbReference type="EMBL" id="EJD33168.1"/>
    </source>
</evidence>
<evidence type="ECO:0000313" key="3">
    <source>
        <dbReference type="Proteomes" id="UP000006514"/>
    </source>
</evidence>
<organism evidence="2 3">
    <name type="scientific">Auricularia subglabra (strain TFB-10046 / SS5)</name>
    <name type="common">White-rot fungus</name>
    <name type="synonym">Auricularia delicata (strain TFB10046)</name>
    <dbReference type="NCBI Taxonomy" id="717982"/>
    <lineage>
        <taxon>Eukaryota</taxon>
        <taxon>Fungi</taxon>
        <taxon>Dikarya</taxon>
        <taxon>Basidiomycota</taxon>
        <taxon>Agaricomycotina</taxon>
        <taxon>Agaricomycetes</taxon>
        <taxon>Auriculariales</taxon>
        <taxon>Auriculariaceae</taxon>
        <taxon>Auricularia</taxon>
    </lineage>
</organism>
<sequence length="541" mass="59898">MSQARKKRLSGTNNASRRLPPGVTVVSNPLPRLTPAHRATKRARGGLSASLPSGSLVIHPQDSTMSATSWAPVPAPVLPLVSHAASPAVGPIPGLDPSLLMDEELSVADAEALLFDQTHERRVARDRAQQEATNTDKTYRRHVQNYLEHWERRQDEEQQRNPAWPRVPAMPINATKVAIFIEYEMTREKRKRKGTDGYEFHTGTSLSVRSILVAVSALEKERVMTAHQYQHDASAQITLRSDARIKSLESAAKHNEVGRVDFSQKLKAGGTSAAPGIINIPIWKARCMKYVREIIELILQCNASENKYTGVQRFFTFPMSLSVVLSAKNCRQQPASVTHILGQSSASGARSGSLAPCPLEKLLQLHGRKRAESDELSAARFLVQCTGLLLLPSPCSPSNYSFIGCGYRDYMMLLETGQSSLRKHHQQIESFPLAVQTLLQRSDRVVICLVAVRGRNQLLKFTIGGDTYSDPELKKLSHYLLSVPTSTSQLIINIRDRAMLLMASQTAFRGEALCDLLWSDLFSARVPNPSAGDNKFFEVCL</sequence>